<keyword evidence="2" id="KW-0229">DNA integration</keyword>
<feature type="domain" description="Tyr recombinase" evidence="6">
    <location>
        <begin position="165"/>
        <end position="326"/>
    </location>
</feature>
<dbReference type="EMBL" id="LACI01001322">
    <property type="protein sequence ID" value="KJU84722.1"/>
    <property type="molecule type" value="Genomic_DNA"/>
</dbReference>
<dbReference type="Pfam" id="PF13102">
    <property type="entry name" value="Phage_int_SAM_5"/>
    <property type="match status" value="1"/>
</dbReference>
<dbReference type="InterPro" id="IPR011010">
    <property type="entry name" value="DNA_brk_join_enz"/>
</dbReference>
<dbReference type="PROSITE" id="PS51900">
    <property type="entry name" value="CB"/>
    <property type="match status" value="1"/>
</dbReference>
<dbReference type="SUPFAM" id="SSF56349">
    <property type="entry name" value="DNA breaking-rejoining enzymes"/>
    <property type="match status" value="1"/>
</dbReference>
<evidence type="ECO:0000313" key="8">
    <source>
        <dbReference type="EMBL" id="KJU84722.1"/>
    </source>
</evidence>
<organism evidence="8 9">
    <name type="scientific">Candidatus Magnetobacterium bavaricum</name>
    <dbReference type="NCBI Taxonomy" id="29290"/>
    <lineage>
        <taxon>Bacteria</taxon>
        <taxon>Pseudomonadati</taxon>
        <taxon>Nitrospirota</taxon>
        <taxon>Thermodesulfovibrionia</taxon>
        <taxon>Thermodesulfovibrionales</taxon>
        <taxon>Candidatus Magnetobacteriaceae</taxon>
        <taxon>Candidatus Magnetobacterium</taxon>
    </lineage>
</organism>
<feature type="domain" description="Core-binding (CB)" evidence="7">
    <location>
        <begin position="62"/>
        <end position="144"/>
    </location>
</feature>
<dbReference type="PANTHER" id="PTHR30349:SF64">
    <property type="entry name" value="PROPHAGE INTEGRASE INTD-RELATED"/>
    <property type="match status" value="1"/>
</dbReference>
<dbReference type="Proteomes" id="UP000033423">
    <property type="component" value="Unassembled WGS sequence"/>
</dbReference>
<gene>
    <name evidence="8" type="ORF">MBAV_003086</name>
</gene>
<dbReference type="GO" id="GO:0006310">
    <property type="term" value="P:DNA recombination"/>
    <property type="evidence" value="ECO:0007669"/>
    <property type="project" value="UniProtKB-KW"/>
</dbReference>
<protein>
    <submittedName>
        <fullName evidence="8">Phage integrase family protein</fullName>
    </submittedName>
</protein>
<keyword evidence="9" id="KW-1185">Reference proteome</keyword>
<dbReference type="GO" id="GO:0003677">
    <property type="term" value="F:DNA binding"/>
    <property type="evidence" value="ECO:0007669"/>
    <property type="project" value="UniProtKB-UniRule"/>
</dbReference>
<dbReference type="CDD" id="cd00796">
    <property type="entry name" value="INT_Rci_Hp1_C"/>
    <property type="match status" value="1"/>
</dbReference>
<dbReference type="Gene3D" id="1.10.443.10">
    <property type="entry name" value="Intergrase catalytic core"/>
    <property type="match status" value="1"/>
</dbReference>
<name>A0A0F3GSB0_9BACT</name>
<keyword evidence="3 5" id="KW-0238">DNA-binding</keyword>
<dbReference type="AlphaFoldDB" id="A0A0F3GSB0"/>
<dbReference type="Gene3D" id="1.10.150.130">
    <property type="match status" value="1"/>
</dbReference>
<dbReference type="PROSITE" id="PS51898">
    <property type="entry name" value="TYR_RECOMBINASE"/>
    <property type="match status" value="1"/>
</dbReference>
<evidence type="ECO:0000259" key="7">
    <source>
        <dbReference type="PROSITE" id="PS51900"/>
    </source>
</evidence>
<dbReference type="InterPro" id="IPR044068">
    <property type="entry name" value="CB"/>
</dbReference>
<evidence type="ECO:0000256" key="2">
    <source>
        <dbReference type="ARBA" id="ARBA00022908"/>
    </source>
</evidence>
<evidence type="ECO:0000256" key="3">
    <source>
        <dbReference type="ARBA" id="ARBA00023125"/>
    </source>
</evidence>
<accession>A0A0F3GSB0</accession>
<comment type="similarity">
    <text evidence="1">Belongs to the 'phage' integrase family.</text>
</comment>
<evidence type="ECO:0000256" key="4">
    <source>
        <dbReference type="ARBA" id="ARBA00023172"/>
    </source>
</evidence>
<dbReference type="PANTHER" id="PTHR30349">
    <property type="entry name" value="PHAGE INTEGRASE-RELATED"/>
    <property type="match status" value="1"/>
</dbReference>
<dbReference type="InterPro" id="IPR002104">
    <property type="entry name" value="Integrase_catalytic"/>
</dbReference>
<reference evidence="8 9" key="1">
    <citation type="submission" date="2015-02" db="EMBL/GenBank/DDBJ databases">
        <title>Single-cell genomics of uncultivated deep-branching MTB reveals a conserved set of magnetosome genes.</title>
        <authorList>
            <person name="Kolinko S."/>
            <person name="Richter M."/>
            <person name="Glockner F.O."/>
            <person name="Brachmann A."/>
            <person name="Schuler D."/>
        </authorList>
    </citation>
    <scope>NUCLEOTIDE SEQUENCE [LARGE SCALE GENOMIC DNA]</scope>
    <source>
        <strain evidence="8">TM-1</strain>
    </source>
</reference>
<dbReference type="InterPro" id="IPR010998">
    <property type="entry name" value="Integrase_recombinase_N"/>
</dbReference>
<evidence type="ECO:0000256" key="1">
    <source>
        <dbReference type="ARBA" id="ARBA00008857"/>
    </source>
</evidence>
<dbReference type="GO" id="GO:0015074">
    <property type="term" value="P:DNA integration"/>
    <property type="evidence" value="ECO:0007669"/>
    <property type="project" value="UniProtKB-KW"/>
</dbReference>
<dbReference type="Pfam" id="PF00589">
    <property type="entry name" value="Phage_integrase"/>
    <property type="match status" value="1"/>
</dbReference>
<evidence type="ECO:0000259" key="6">
    <source>
        <dbReference type="PROSITE" id="PS51898"/>
    </source>
</evidence>
<dbReference type="InterPro" id="IPR050090">
    <property type="entry name" value="Tyrosine_recombinase_XerCD"/>
</dbReference>
<sequence>MKSVDGMRLFKRTNGVWYVEVKRNVVRSLQTRDDREARQRFVALQREAVKGKLVVLDRTPTMSLQEFVKAYLEWCQSNRAGRTCERAELALRKLTEVVGKNKLIADIKKKNMDDYVAYCTSIKNKPTTINIEIRHIKAAFSWTADREYLKNNPFQGYKQLKFHKELPKFLCEKQIQDMYAVIGNNKTYRLMFALYIHTGARRSEIQNLQWSDIQSDGIVFGKTKTYKSRKVPISEGLKNIILEHGRGVGKVFNLTSDRISHAMKAYFKKAGIGNFRLHDLRHTFASLLVQEGVDLRTVQELLGHTSYSTTLIYAHLSQQHLQNAIAKIQY</sequence>
<evidence type="ECO:0000256" key="5">
    <source>
        <dbReference type="PROSITE-ProRule" id="PRU01248"/>
    </source>
</evidence>
<proteinExistence type="inferred from homology"/>
<dbReference type="InterPro" id="IPR025269">
    <property type="entry name" value="SAM-like_dom"/>
</dbReference>
<comment type="caution">
    <text evidence="8">The sequence shown here is derived from an EMBL/GenBank/DDBJ whole genome shotgun (WGS) entry which is preliminary data.</text>
</comment>
<evidence type="ECO:0000313" key="9">
    <source>
        <dbReference type="Proteomes" id="UP000033423"/>
    </source>
</evidence>
<dbReference type="InterPro" id="IPR013762">
    <property type="entry name" value="Integrase-like_cat_sf"/>
</dbReference>
<keyword evidence="4" id="KW-0233">DNA recombination</keyword>